<organism evidence="1">
    <name type="scientific">marine sediment metagenome</name>
    <dbReference type="NCBI Taxonomy" id="412755"/>
    <lineage>
        <taxon>unclassified sequences</taxon>
        <taxon>metagenomes</taxon>
        <taxon>ecological metagenomes</taxon>
    </lineage>
</organism>
<accession>X1FSW1</accession>
<sequence>MKIKVKCVCCGFEKEVGEEQKEQPMCDKCFSPMYAKEAIR</sequence>
<proteinExistence type="predicted"/>
<dbReference type="EMBL" id="BARU01013021">
    <property type="protein sequence ID" value="GAH32444.1"/>
    <property type="molecule type" value="Genomic_DNA"/>
</dbReference>
<gene>
    <name evidence="1" type="ORF">S03H2_23730</name>
</gene>
<reference evidence="1" key="1">
    <citation type="journal article" date="2014" name="Front. Microbiol.">
        <title>High frequency of phylogenetically diverse reductive dehalogenase-homologous genes in deep subseafloor sedimentary metagenomes.</title>
        <authorList>
            <person name="Kawai M."/>
            <person name="Futagami T."/>
            <person name="Toyoda A."/>
            <person name="Takaki Y."/>
            <person name="Nishi S."/>
            <person name="Hori S."/>
            <person name="Arai W."/>
            <person name="Tsubouchi T."/>
            <person name="Morono Y."/>
            <person name="Uchiyama I."/>
            <person name="Ito T."/>
            <person name="Fujiyama A."/>
            <person name="Inagaki F."/>
            <person name="Takami H."/>
        </authorList>
    </citation>
    <scope>NUCLEOTIDE SEQUENCE</scope>
    <source>
        <strain evidence="1">Expedition CK06-06</strain>
    </source>
</reference>
<evidence type="ECO:0008006" key="2">
    <source>
        <dbReference type="Google" id="ProtNLM"/>
    </source>
</evidence>
<comment type="caution">
    <text evidence="1">The sequence shown here is derived from an EMBL/GenBank/DDBJ whole genome shotgun (WGS) entry which is preliminary data.</text>
</comment>
<protein>
    <recommendedName>
        <fullName evidence="2">Rubredoxin-like domain-containing protein</fullName>
    </recommendedName>
</protein>
<dbReference type="AlphaFoldDB" id="X1FSW1"/>
<evidence type="ECO:0000313" key="1">
    <source>
        <dbReference type="EMBL" id="GAH32444.1"/>
    </source>
</evidence>
<name>X1FSW1_9ZZZZ</name>